<dbReference type="InParanoid" id="A0A0D0B0N4"/>
<dbReference type="OrthoDB" id="2667657at2759"/>
<accession>A0A0D0B0N4</accession>
<sequence>MAFEMQQPLTSGRLQNSDFTTLHSAYGSSFSGAEVMSSFSVVAQDISPNTSRFSAYSNDSSTQKLKRRHARRGRFPKGQAAMHLLEGACDPLTPNALPSLSSNWLNLSFPDRTPTYTDYFVNYWRHALANEQDVLVDHFTAVMEAVHGNLPASSTIRSTQPTPVQCNDEHSECIRREDLFAVTRLRDSDRQSHLDDWIEWDEWRREDDEVHIPTGDHHNFGAIGQPPIYPLRNMGTHFQIVAPKPVRAWNNITWLGHPPVAPEPVSDHCTEMIVDAAAIYATSQVPHIESTTIHSSASTTYYAHAESTVIYDSASASPSSYLSVLAATIPPAGGHIPPLRVNDAYLTIHGARAIRLDRQYSRDHKLFRFIRMSYDQKVAELERLIGWMRSNSRRV</sequence>
<proteinExistence type="predicted"/>
<organism evidence="1 2">
    <name type="scientific">Suillus luteus UH-Slu-Lm8-n1</name>
    <dbReference type="NCBI Taxonomy" id="930992"/>
    <lineage>
        <taxon>Eukaryota</taxon>
        <taxon>Fungi</taxon>
        <taxon>Dikarya</taxon>
        <taxon>Basidiomycota</taxon>
        <taxon>Agaricomycotina</taxon>
        <taxon>Agaricomycetes</taxon>
        <taxon>Agaricomycetidae</taxon>
        <taxon>Boletales</taxon>
        <taxon>Suillineae</taxon>
        <taxon>Suillaceae</taxon>
        <taxon>Suillus</taxon>
    </lineage>
</organism>
<dbReference type="EMBL" id="KN835315">
    <property type="protein sequence ID" value="KIK40112.1"/>
    <property type="molecule type" value="Genomic_DNA"/>
</dbReference>
<protein>
    <submittedName>
        <fullName evidence="1">Uncharacterized protein</fullName>
    </submittedName>
</protein>
<gene>
    <name evidence="1" type="ORF">CY34DRAFT_807541</name>
</gene>
<reference evidence="1 2" key="1">
    <citation type="submission" date="2014-04" db="EMBL/GenBank/DDBJ databases">
        <authorList>
            <consortium name="DOE Joint Genome Institute"/>
            <person name="Kuo A."/>
            <person name="Ruytinx J."/>
            <person name="Rineau F."/>
            <person name="Colpaert J."/>
            <person name="Kohler A."/>
            <person name="Nagy L.G."/>
            <person name="Floudas D."/>
            <person name="Copeland A."/>
            <person name="Barry K.W."/>
            <person name="Cichocki N."/>
            <person name="Veneault-Fourrey C."/>
            <person name="LaButti K."/>
            <person name="Lindquist E.A."/>
            <person name="Lipzen A."/>
            <person name="Lundell T."/>
            <person name="Morin E."/>
            <person name="Murat C."/>
            <person name="Sun H."/>
            <person name="Tunlid A."/>
            <person name="Henrissat B."/>
            <person name="Grigoriev I.V."/>
            <person name="Hibbett D.S."/>
            <person name="Martin F."/>
            <person name="Nordberg H.P."/>
            <person name="Cantor M.N."/>
            <person name="Hua S.X."/>
        </authorList>
    </citation>
    <scope>NUCLEOTIDE SEQUENCE [LARGE SCALE GENOMIC DNA]</scope>
    <source>
        <strain evidence="1 2">UH-Slu-Lm8-n1</strain>
    </source>
</reference>
<evidence type="ECO:0000313" key="2">
    <source>
        <dbReference type="Proteomes" id="UP000054485"/>
    </source>
</evidence>
<dbReference type="AlphaFoldDB" id="A0A0D0B0N4"/>
<reference evidence="2" key="2">
    <citation type="submission" date="2015-01" db="EMBL/GenBank/DDBJ databases">
        <title>Evolutionary Origins and Diversification of the Mycorrhizal Mutualists.</title>
        <authorList>
            <consortium name="DOE Joint Genome Institute"/>
            <consortium name="Mycorrhizal Genomics Consortium"/>
            <person name="Kohler A."/>
            <person name="Kuo A."/>
            <person name="Nagy L.G."/>
            <person name="Floudas D."/>
            <person name="Copeland A."/>
            <person name="Barry K.W."/>
            <person name="Cichocki N."/>
            <person name="Veneault-Fourrey C."/>
            <person name="LaButti K."/>
            <person name="Lindquist E.A."/>
            <person name="Lipzen A."/>
            <person name="Lundell T."/>
            <person name="Morin E."/>
            <person name="Murat C."/>
            <person name="Riley R."/>
            <person name="Ohm R."/>
            <person name="Sun H."/>
            <person name="Tunlid A."/>
            <person name="Henrissat B."/>
            <person name="Grigoriev I.V."/>
            <person name="Hibbett D.S."/>
            <person name="Martin F."/>
        </authorList>
    </citation>
    <scope>NUCLEOTIDE SEQUENCE [LARGE SCALE GENOMIC DNA]</scope>
    <source>
        <strain evidence="2">UH-Slu-Lm8-n1</strain>
    </source>
</reference>
<name>A0A0D0B0N4_9AGAM</name>
<evidence type="ECO:0000313" key="1">
    <source>
        <dbReference type="EMBL" id="KIK40112.1"/>
    </source>
</evidence>
<dbReference type="HOGENOM" id="CLU_698636_0_0_1"/>
<dbReference type="Proteomes" id="UP000054485">
    <property type="component" value="Unassembled WGS sequence"/>
</dbReference>
<keyword evidence="2" id="KW-1185">Reference proteome</keyword>